<organism evidence="2 3">
    <name type="scientific">Borreliella valaisiana VS116</name>
    <dbReference type="NCBI Taxonomy" id="445987"/>
    <lineage>
        <taxon>Bacteria</taxon>
        <taxon>Pseudomonadati</taxon>
        <taxon>Spirochaetota</taxon>
        <taxon>Spirochaetia</taxon>
        <taxon>Spirochaetales</taxon>
        <taxon>Borreliaceae</taxon>
        <taxon>Borreliella</taxon>
    </lineage>
</organism>
<evidence type="ECO:0000313" key="3">
    <source>
        <dbReference type="Proteomes" id="UP000006163"/>
    </source>
</evidence>
<reference evidence="2 3" key="1">
    <citation type="journal article" date="2012" name="J. Bacteriol.">
        <title>Whole-Genome Sequences of Borrelia bissettii, Borrelia valaisiana, and Borrelia spielmanii.</title>
        <authorList>
            <person name="Schutzer S.E."/>
            <person name="Fraser-Liggett C.M."/>
            <person name="Qiu W.G."/>
            <person name="Kraiczy P."/>
            <person name="Mongodin E.F."/>
            <person name="Dunn J.J."/>
            <person name="Luft B.J."/>
            <person name="Casjens S.R."/>
        </authorList>
    </citation>
    <scope>NUCLEOTIDE SEQUENCE [LARGE SCALE GENOMIC DNA]</scope>
    <source>
        <strain evidence="2 3">VS116</strain>
        <plasmid evidence="2">VS116_lp54</plasmid>
    </source>
</reference>
<gene>
    <name evidence="2" type="ORF">BVAVS116_A0060</name>
</gene>
<dbReference type="InterPro" id="IPR008421">
    <property type="entry name" value="Borrelia_lipoprotein_PFam54/60"/>
</dbReference>
<evidence type="ECO:0000256" key="1">
    <source>
        <dbReference type="SAM" id="MobiDB-lite"/>
    </source>
</evidence>
<dbReference type="Proteomes" id="UP000006163">
    <property type="component" value="Plasmid VS116_lp54"/>
</dbReference>
<feature type="region of interest" description="Disordered" evidence="1">
    <location>
        <begin position="33"/>
        <end position="59"/>
    </location>
</feature>
<dbReference type="OrthoDB" id="352901at2"/>
<dbReference type="RefSeq" id="WP_012665694.1">
    <property type="nucleotide sequence ID" value="NC_012177.1"/>
</dbReference>
<keyword evidence="2" id="KW-0614">Plasmid</keyword>
<dbReference type="GeneID" id="63641711"/>
<dbReference type="Gene3D" id="1.10.3160.10">
    <property type="entry name" value="Bbcrasp-1"/>
    <property type="match status" value="1"/>
</dbReference>
<geneLocation type="plasmid" evidence="2 3">
    <name>VS116_lp54</name>
</geneLocation>
<dbReference type="HOGENOM" id="CLU_080351_1_0_12"/>
<keyword evidence="3" id="KW-1185">Reference proteome</keyword>
<protein>
    <submittedName>
        <fullName evidence="2">Bbcrasp-1 protein</fullName>
    </submittedName>
</protein>
<evidence type="ECO:0000313" key="2">
    <source>
        <dbReference type="EMBL" id="ACN52637.1"/>
    </source>
</evidence>
<dbReference type="EMBL" id="CP001433">
    <property type="protein sequence ID" value="ACN52637.1"/>
    <property type="molecule type" value="Genomic_DNA"/>
</dbReference>
<name>C0R8A1_BORVA</name>
<sequence>MTKTKINRIKFNIATILTLVYISCTPVNKINTNNQINPKKSSNTNLRETNNSDLTGITKNFKNKSNGSEDLGYSIQKPKEDIIAKLKAIGKKLEAQKKLENTEIAKIASESDFLNTFKVSPYDILVEANLMQIKRMIYPSLNYDTKKIGTLKEIFEKLKKNTKKYNIIGIFIHHVSWNIQFHLDNHLESINTKLDTLSQKESEELLTAVETDMQLKQRFTKTLKATIEDYNNDVGNIKTDEEKLANHMDENYKDSSALKPI</sequence>
<dbReference type="AlphaFoldDB" id="C0R8A1"/>
<dbReference type="Pfam" id="PF05714">
    <property type="entry name" value="PFam54_60"/>
    <property type="match status" value="1"/>
</dbReference>
<accession>C0R8A1</accession>
<dbReference type="NCBIfam" id="NF033729">
    <property type="entry name" value="borfam54_2"/>
    <property type="match status" value="1"/>
</dbReference>
<proteinExistence type="predicted"/>